<evidence type="ECO:0000313" key="6">
    <source>
        <dbReference type="Proteomes" id="UP000471082"/>
    </source>
</evidence>
<name>A0A6P0FLD3_XANPE</name>
<accession>A0A6P0FLD3</accession>
<evidence type="ECO:0000313" key="4">
    <source>
        <dbReference type="EMBL" id="RXD53307.1"/>
    </source>
</evidence>
<feature type="domain" description="DUF7687" evidence="1">
    <location>
        <begin position="97"/>
        <end position="283"/>
    </location>
</feature>
<gene>
    <name evidence="4" type="ORF">DB769_12490</name>
    <name evidence="3" type="ORF">G3W61_16755</name>
</gene>
<evidence type="ECO:0000259" key="1">
    <source>
        <dbReference type="Pfam" id="PF24736"/>
    </source>
</evidence>
<dbReference type="Pfam" id="PF24736">
    <property type="entry name" value="DUF7687"/>
    <property type="match status" value="1"/>
</dbReference>
<evidence type="ECO:0000313" key="3">
    <source>
        <dbReference type="EMBL" id="NEL77884.1"/>
    </source>
</evidence>
<dbReference type="EMBL" id="JAAGYU010000087">
    <property type="protein sequence ID" value="NEL77884.1"/>
    <property type="molecule type" value="Genomic_DNA"/>
</dbReference>
<dbReference type="AlphaFoldDB" id="A0A6P0FLD3"/>
<dbReference type="InterPro" id="IPR056104">
    <property type="entry name" value="DUF7687"/>
</dbReference>
<dbReference type="InterPro" id="IPR056107">
    <property type="entry name" value="DUF7690"/>
</dbReference>
<dbReference type="Pfam" id="PF24739">
    <property type="entry name" value="DUF7690"/>
    <property type="match status" value="1"/>
</dbReference>
<sequence length="291" mass="32727">MRGNPEFMRQQQGFWALVRTLSEKLGYTNRSPRGVPKGSGTVKIHSVEQMAAALLDLGLSPALLLVDNQITQLGERLQNYFAYRADILNHTVRPNLMDVEEADALFQQVSARVSPAHFVPLPMNKQKGMMAAPAFLTGLVNMLLHEVIGDAPCNYNPGQLTTFTKNGIPLRTLARRVDGAFPSTVNPIAVWEIKEYYYTTTFGSRVADGVYETLLDGLELQELEQNEGMRAQHILIIDSHRTWWVSGKSYLCRIIDMLNMGLVTEVIFGREVVDRIPQIAQEWIDNARKPV</sequence>
<protein>
    <submittedName>
        <fullName evidence="3">Uncharacterized protein</fullName>
    </submittedName>
</protein>
<evidence type="ECO:0000259" key="2">
    <source>
        <dbReference type="Pfam" id="PF24739"/>
    </source>
</evidence>
<organism evidence="3 6">
    <name type="scientific">Xanthomonas perforans</name>
    <dbReference type="NCBI Taxonomy" id="442694"/>
    <lineage>
        <taxon>Bacteria</taxon>
        <taxon>Pseudomonadati</taxon>
        <taxon>Pseudomonadota</taxon>
        <taxon>Gammaproteobacteria</taxon>
        <taxon>Lysobacterales</taxon>
        <taxon>Lysobacteraceae</taxon>
        <taxon>Xanthomonas</taxon>
    </lineage>
</organism>
<evidence type="ECO:0000313" key="5">
    <source>
        <dbReference type="Proteomes" id="UP000289372"/>
    </source>
</evidence>
<reference evidence="4 5" key="1">
    <citation type="submission" date="2018-02" db="EMBL/GenBank/DDBJ databases">
        <title>Characterization of Xanthomonas diversity in transplant houses and field plants.</title>
        <authorList>
            <person name="Abrahamian P."/>
            <person name="Timilsina S."/>
            <person name="Minsavage G.V."/>
            <person name="Goss E.M."/>
            <person name="Jones J.B."/>
            <person name="Vallad G.E."/>
        </authorList>
    </citation>
    <scope>NUCLEOTIDE SEQUENCE [LARGE SCALE GENOMIC DNA]</scope>
    <source>
        <strain evidence="4 5">GEV2132</strain>
    </source>
</reference>
<comment type="caution">
    <text evidence="3">The sequence shown here is derived from an EMBL/GenBank/DDBJ whole genome shotgun (WGS) entry which is preliminary data.</text>
</comment>
<feature type="domain" description="DUF7690" evidence="2">
    <location>
        <begin position="1"/>
        <end position="90"/>
    </location>
</feature>
<dbReference type="Proteomes" id="UP000471082">
    <property type="component" value="Unassembled WGS sequence"/>
</dbReference>
<dbReference type="EMBL" id="PUUL01000068">
    <property type="protein sequence ID" value="RXD53307.1"/>
    <property type="molecule type" value="Genomic_DNA"/>
</dbReference>
<dbReference type="RefSeq" id="WP_050541573.1">
    <property type="nucleotide sequence ID" value="NZ_JAJITW010000037.1"/>
</dbReference>
<proteinExistence type="predicted"/>
<dbReference type="Proteomes" id="UP000289372">
    <property type="component" value="Unassembled WGS sequence"/>
</dbReference>
<reference evidence="3 6" key="2">
    <citation type="submission" date="2019-11" db="EMBL/GenBank/DDBJ databases">
        <title>Genome-resolved metagenomics to study the prevalence of co-infection and intraspecific heterogeneity among plant pathogen metapopulations.</title>
        <authorList>
            <person name="Newberry E."/>
            <person name="Bhandari R."/>
            <person name="Kemble J."/>
            <person name="Sikora E."/>
            <person name="Potnis N."/>
        </authorList>
    </citation>
    <scope>NUCLEOTIDE SEQUENCE [LARGE SCALE GENOMIC DNA]</scope>
    <source>
        <strain evidence="3">Xp_Tom_Tuscaloosa_18b</strain>
    </source>
</reference>